<evidence type="ECO:0000313" key="7">
    <source>
        <dbReference type="EMBL" id="WOC32764.1"/>
    </source>
</evidence>
<organism evidence="7 8">
    <name type="scientific">Caproicibacterium argilliputei</name>
    <dbReference type="NCBI Taxonomy" id="3030016"/>
    <lineage>
        <taxon>Bacteria</taxon>
        <taxon>Bacillati</taxon>
        <taxon>Bacillota</taxon>
        <taxon>Clostridia</taxon>
        <taxon>Eubacteriales</taxon>
        <taxon>Oscillospiraceae</taxon>
        <taxon>Caproicibacterium</taxon>
    </lineage>
</organism>
<evidence type="ECO:0000256" key="3">
    <source>
        <dbReference type="ARBA" id="ARBA00022741"/>
    </source>
</evidence>
<dbReference type="InterPro" id="IPR004625">
    <property type="entry name" value="PyrdxlKinase"/>
</dbReference>
<dbReference type="CDD" id="cd01173">
    <property type="entry name" value="pyridoxal_pyridoxamine_kinase"/>
    <property type="match status" value="1"/>
</dbReference>
<keyword evidence="5" id="KW-0067">ATP-binding</keyword>
<reference evidence="8" key="3">
    <citation type="submission" date="2024-06" db="EMBL/GenBank/DDBJ databases">
        <authorList>
            <person name="Zeng C."/>
        </authorList>
    </citation>
    <scope>NUCLEOTIDE SEQUENCE [LARGE SCALE GENOMIC DNA]</scope>
    <source>
        <strain evidence="8">ZCY20-5</strain>
    </source>
</reference>
<accession>A0AA97D9K9</accession>
<dbReference type="Gene3D" id="3.40.1190.20">
    <property type="match status" value="1"/>
</dbReference>
<reference evidence="8" key="2">
    <citation type="submission" date="2024-06" db="EMBL/GenBank/DDBJ databases">
        <title>Caproicibacterium argilliputei sp. nov, a novel caproic acid producing anaerobic bacterium isolated from pit mud.</title>
        <authorList>
            <person name="Zeng C."/>
        </authorList>
    </citation>
    <scope>NUCLEOTIDE SEQUENCE [LARGE SCALE GENOMIC DNA]</scope>
    <source>
        <strain evidence="8">ZCY20-5</strain>
    </source>
</reference>
<proteinExistence type="predicted"/>
<dbReference type="KEGG" id="carl:PXC00_02505"/>
<evidence type="ECO:0000313" key="8">
    <source>
        <dbReference type="Proteomes" id="UP001300604"/>
    </source>
</evidence>
<sequence>MVPIQKRVAAIHDLSGFGKCSLSVILPVLSSMGHEVCCVPTAVLSSHTGGLSDVTVRDLTPEMPGFLRQWSALQIPFDGIYTGFLGSAEQLRVVHDFIKTFRREDTLVMVDPAMADNGSLYRTYTPEMAAGTKQLCREADLIVPNMTEACLLLGEPYREGPYTRAWVEDALHRLTELGPRTAVMTGVWFSPELLGAAGYDRMTGELSYALSARVQGGYHGTGDLFAAVLLGALLRRVKLRDALQLAVDFTAGAIRRTREARGDPRWGVCFEPELPRLIHELGL</sequence>
<dbReference type="Proteomes" id="UP001300604">
    <property type="component" value="Chromosome"/>
</dbReference>
<dbReference type="GO" id="GO:0005524">
    <property type="term" value="F:ATP binding"/>
    <property type="evidence" value="ECO:0007669"/>
    <property type="project" value="UniProtKB-KW"/>
</dbReference>
<keyword evidence="4 7" id="KW-0418">Kinase</keyword>
<dbReference type="NCBIfam" id="NF005491">
    <property type="entry name" value="PRK07105.1"/>
    <property type="match status" value="1"/>
</dbReference>
<keyword evidence="3" id="KW-0547">Nucleotide-binding</keyword>
<protein>
    <recommendedName>
        <fullName evidence="1">pyridoxal kinase</fullName>
        <ecNumber evidence="1">2.7.1.35</ecNumber>
    </recommendedName>
</protein>
<dbReference type="GO" id="GO:0009443">
    <property type="term" value="P:pyridoxal 5'-phosphate salvage"/>
    <property type="evidence" value="ECO:0007669"/>
    <property type="project" value="InterPro"/>
</dbReference>
<dbReference type="InterPro" id="IPR013749">
    <property type="entry name" value="PM/HMP-P_kinase-1"/>
</dbReference>
<reference evidence="7 8" key="1">
    <citation type="submission" date="2024-06" db="EMBL/GenBank/DDBJ databases">
        <title>Caproicibacterium argilliputei sp. nov, a novel caproic acid producing anaerobic bacterium isolated from pit mud.</title>
        <authorList>
            <person name="Xia S."/>
        </authorList>
    </citation>
    <scope>NUCLEOTIDE SEQUENCE [LARGE SCALE GENOMIC DNA]</scope>
    <source>
        <strain evidence="7 8">ZCY20-5</strain>
    </source>
</reference>
<keyword evidence="8" id="KW-1185">Reference proteome</keyword>
<dbReference type="GO" id="GO:0008478">
    <property type="term" value="F:pyridoxal kinase activity"/>
    <property type="evidence" value="ECO:0007669"/>
    <property type="project" value="UniProtKB-EC"/>
</dbReference>
<dbReference type="RefSeq" id="WP_275845721.1">
    <property type="nucleotide sequence ID" value="NZ_CP135996.1"/>
</dbReference>
<feature type="domain" description="Pyridoxamine kinase/Phosphomethylpyrimidine kinase" evidence="6">
    <location>
        <begin position="31"/>
        <end position="257"/>
    </location>
</feature>
<evidence type="ECO:0000256" key="2">
    <source>
        <dbReference type="ARBA" id="ARBA00022679"/>
    </source>
</evidence>
<dbReference type="EMBL" id="CP135996">
    <property type="protein sequence ID" value="WOC32764.1"/>
    <property type="molecule type" value="Genomic_DNA"/>
</dbReference>
<name>A0AA97D9K9_9FIRM</name>
<dbReference type="EC" id="2.7.1.35" evidence="1"/>
<dbReference type="Pfam" id="PF08543">
    <property type="entry name" value="Phos_pyr_kin"/>
    <property type="match status" value="1"/>
</dbReference>
<evidence type="ECO:0000256" key="5">
    <source>
        <dbReference type="ARBA" id="ARBA00022840"/>
    </source>
</evidence>
<evidence type="ECO:0000256" key="1">
    <source>
        <dbReference type="ARBA" id="ARBA00012104"/>
    </source>
</evidence>
<keyword evidence="2 7" id="KW-0808">Transferase</keyword>
<dbReference type="GO" id="GO:0005829">
    <property type="term" value="C:cytosol"/>
    <property type="evidence" value="ECO:0007669"/>
    <property type="project" value="TreeGrafter"/>
</dbReference>
<dbReference type="InterPro" id="IPR029056">
    <property type="entry name" value="Ribokinase-like"/>
</dbReference>
<dbReference type="PANTHER" id="PTHR10534">
    <property type="entry name" value="PYRIDOXAL KINASE"/>
    <property type="match status" value="1"/>
</dbReference>
<dbReference type="PANTHER" id="PTHR10534:SF2">
    <property type="entry name" value="PYRIDOXAL KINASE"/>
    <property type="match status" value="1"/>
</dbReference>
<dbReference type="SUPFAM" id="SSF53613">
    <property type="entry name" value="Ribokinase-like"/>
    <property type="match status" value="1"/>
</dbReference>
<evidence type="ECO:0000256" key="4">
    <source>
        <dbReference type="ARBA" id="ARBA00022777"/>
    </source>
</evidence>
<evidence type="ECO:0000259" key="6">
    <source>
        <dbReference type="Pfam" id="PF08543"/>
    </source>
</evidence>
<dbReference type="AlphaFoldDB" id="A0AA97D9K9"/>
<gene>
    <name evidence="7" type="ORF">PXC00_02505</name>
</gene>